<accession>A0AAD6J1I3</accession>
<dbReference type="AlphaFoldDB" id="A0AAD6J1I3"/>
<name>A0AAD6J1I3_DREDA</name>
<dbReference type="Proteomes" id="UP001221413">
    <property type="component" value="Unassembled WGS sequence"/>
</dbReference>
<evidence type="ECO:0000256" key="1">
    <source>
        <dbReference type="SAM" id="MobiDB-lite"/>
    </source>
</evidence>
<reference evidence="2" key="1">
    <citation type="submission" date="2023-01" db="EMBL/GenBank/DDBJ databases">
        <title>The chitinases involved in constricting ring structure development in the nematode-trapping fungus Drechslerella dactyloides.</title>
        <authorList>
            <person name="Wang R."/>
            <person name="Zhang L."/>
            <person name="Tang P."/>
            <person name="Li S."/>
            <person name="Liang L."/>
        </authorList>
    </citation>
    <scope>NUCLEOTIDE SEQUENCE</scope>
    <source>
        <strain evidence="2">YMF1.00031</strain>
    </source>
</reference>
<feature type="region of interest" description="Disordered" evidence="1">
    <location>
        <begin position="149"/>
        <end position="182"/>
    </location>
</feature>
<sequence>MPAISKWRRCVVFCQRQRNTLSDRSRHFGTSVVNTIAIINAASMTPHLATMQPSTEKAMDTTTPATSTLTLAFASFILLNKPPELSATEFIYYLRGCVQKDPASRTSHLHHLSNDAYWRNIVEDKDLKILELDQKLVDATIENRRLTEQLKRKRDDDDNDNIGGPKPKKAKPQPAAEETTIDHDALIKWQPVQKIYASISSGGNLFTALRSLHHAADAQTIALRTTTLCKALSSKIDTLTRQPNDDTPPPQPPQDARRTRLSDAKRRSLDAAWVTDVTTALDDAFRRLFMAITRLQDITQSDPSSADTCTSVACAVTELVCSILDSIHAASQEHARTPHTCTRDIRSGVTNILQSFLATLAAASTNNNPQSDITENILYTIVEAAGKCLCLPSTSPAAEKAARKETAAYILELLKVAVPLYRSQLANHAVDSTDANVTATASPVLELAKRRFHDAVMKGLFGERKTPSWDDLAIGAKDATADSGRKWGGVDMQEEFVFVDEEGFAEGVWKILDLEDFALVW</sequence>
<organism evidence="2 3">
    <name type="scientific">Drechslerella dactyloides</name>
    <name type="common">Nematode-trapping fungus</name>
    <name type="synonym">Arthrobotrys dactyloides</name>
    <dbReference type="NCBI Taxonomy" id="74499"/>
    <lineage>
        <taxon>Eukaryota</taxon>
        <taxon>Fungi</taxon>
        <taxon>Dikarya</taxon>
        <taxon>Ascomycota</taxon>
        <taxon>Pezizomycotina</taxon>
        <taxon>Orbiliomycetes</taxon>
        <taxon>Orbiliales</taxon>
        <taxon>Orbiliaceae</taxon>
        <taxon>Drechslerella</taxon>
    </lineage>
</organism>
<proteinExistence type="predicted"/>
<comment type="caution">
    <text evidence="2">The sequence shown here is derived from an EMBL/GenBank/DDBJ whole genome shotgun (WGS) entry which is preliminary data.</text>
</comment>
<dbReference type="EMBL" id="JAQGDS010000003">
    <property type="protein sequence ID" value="KAJ6261904.1"/>
    <property type="molecule type" value="Genomic_DNA"/>
</dbReference>
<evidence type="ECO:0000313" key="2">
    <source>
        <dbReference type="EMBL" id="KAJ6261904.1"/>
    </source>
</evidence>
<keyword evidence="3" id="KW-1185">Reference proteome</keyword>
<protein>
    <submittedName>
        <fullName evidence="2">Uncharacterized protein</fullName>
    </submittedName>
</protein>
<evidence type="ECO:0000313" key="3">
    <source>
        <dbReference type="Proteomes" id="UP001221413"/>
    </source>
</evidence>
<feature type="region of interest" description="Disordered" evidence="1">
    <location>
        <begin position="239"/>
        <end position="263"/>
    </location>
</feature>
<gene>
    <name evidence="2" type="ORF">Dda_2703</name>
</gene>